<evidence type="ECO:0000256" key="2">
    <source>
        <dbReference type="ARBA" id="ARBA00023136"/>
    </source>
</evidence>
<accession>A0A8W8MRX3</accession>
<dbReference type="EnsemblMetazoa" id="G3689.1">
    <property type="protein sequence ID" value="G3689.1:cds"/>
    <property type="gene ID" value="G3689"/>
</dbReference>
<proteinExistence type="predicted"/>
<comment type="subcellular location">
    <subcellularLocation>
        <location evidence="1">Membrane</location>
        <topology evidence="1">Single-pass type I membrane protein</topology>
    </subcellularLocation>
</comment>
<dbReference type="GO" id="GO:0005886">
    <property type="term" value="C:plasma membrane"/>
    <property type="evidence" value="ECO:0007669"/>
    <property type="project" value="TreeGrafter"/>
</dbReference>
<reference evidence="7" key="1">
    <citation type="submission" date="2022-08" db="UniProtKB">
        <authorList>
            <consortium name="EnsemblMetazoa"/>
        </authorList>
    </citation>
    <scope>IDENTIFICATION</scope>
    <source>
        <strain evidence="7">05x7-T-G4-1.051#20</strain>
    </source>
</reference>
<dbReference type="GO" id="GO:0050839">
    <property type="term" value="F:cell adhesion molecule binding"/>
    <property type="evidence" value="ECO:0007669"/>
    <property type="project" value="TreeGrafter"/>
</dbReference>
<organism evidence="7 8">
    <name type="scientific">Magallana gigas</name>
    <name type="common">Pacific oyster</name>
    <name type="synonym">Crassostrea gigas</name>
    <dbReference type="NCBI Taxonomy" id="29159"/>
    <lineage>
        <taxon>Eukaryota</taxon>
        <taxon>Metazoa</taxon>
        <taxon>Spiralia</taxon>
        <taxon>Lophotrochozoa</taxon>
        <taxon>Mollusca</taxon>
        <taxon>Bivalvia</taxon>
        <taxon>Autobranchia</taxon>
        <taxon>Pteriomorphia</taxon>
        <taxon>Ostreida</taxon>
        <taxon>Ostreoidea</taxon>
        <taxon>Ostreidae</taxon>
        <taxon>Magallana</taxon>
    </lineage>
</organism>
<dbReference type="InterPro" id="IPR051275">
    <property type="entry name" value="Cell_adhesion_signaling"/>
</dbReference>
<dbReference type="PANTHER" id="PTHR11640">
    <property type="entry name" value="NEPHRIN"/>
    <property type="match status" value="1"/>
</dbReference>
<dbReference type="GO" id="GO:0098609">
    <property type="term" value="P:cell-cell adhesion"/>
    <property type="evidence" value="ECO:0007669"/>
    <property type="project" value="TreeGrafter"/>
</dbReference>
<dbReference type="InterPro" id="IPR007110">
    <property type="entry name" value="Ig-like_dom"/>
</dbReference>
<feature type="domain" description="Ig-like" evidence="6">
    <location>
        <begin position="436"/>
        <end position="526"/>
    </location>
</feature>
<evidence type="ECO:0000259" key="6">
    <source>
        <dbReference type="PROSITE" id="PS50835"/>
    </source>
</evidence>
<dbReference type="InterPro" id="IPR013783">
    <property type="entry name" value="Ig-like_fold"/>
</dbReference>
<keyword evidence="5" id="KW-0393">Immunoglobulin domain</keyword>
<evidence type="ECO:0000313" key="7">
    <source>
        <dbReference type="EnsemblMetazoa" id="G3689.1:cds"/>
    </source>
</evidence>
<dbReference type="AlphaFoldDB" id="A0A8W8MRX3"/>
<dbReference type="InterPro" id="IPR036116">
    <property type="entry name" value="FN3_sf"/>
</dbReference>
<protein>
    <recommendedName>
        <fullName evidence="6">Ig-like domain-containing protein</fullName>
    </recommendedName>
</protein>
<keyword evidence="4" id="KW-0325">Glycoprotein</keyword>
<keyword evidence="8" id="KW-1185">Reference proteome</keyword>
<evidence type="ECO:0000256" key="5">
    <source>
        <dbReference type="ARBA" id="ARBA00023319"/>
    </source>
</evidence>
<dbReference type="GO" id="GO:0005911">
    <property type="term" value="C:cell-cell junction"/>
    <property type="evidence" value="ECO:0007669"/>
    <property type="project" value="TreeGrafter"/>
</dbReference>
<evidence type="ECO:0000256" key="3">
    <source>
        <dbReference type="ARBA" id="ARBA00023157"/>
    </source>
</evidence>
<name>A0A8W8MRX3_MAGGI</name>
<dbReference type="SUPFAM" id="SSF49265">
    <property type="entry name" value="Fibronectin type III"/>
    <property type="match status" value="1"/>
</dbReference>
<evidence type="ECO:0000256" key="1">
    <source>
        <dbReference type="ARBA" id="ARBA00004479"/>
    </source>
</evidence>
<dbReference type="InterPro" id="IPR036179">
    <property type="entry name" value="Ig-like_dom_sf"/>
</dbReference>
<dbReference type="Proteomes" id="UP000005408">
    <property type="component" value="Unassembled WGS sequence"/>
</dbReference>
<dbReference type="PANTHER" id="PTHR11640:SF31">
    <property type="entry name" value="IRREGULAR CHIASM C-ROUGHEST PROTEIN-RELATED"/>
    <property type="match status" value="1"/>
</dbReference>
<dbReference type="Gene3D" id="2.60.40.10">
    <property type="entry name" value="Immunoglobulins"/>
    <property type="match status" value="1"/>
</dbReference>
<keyword evidence="2" id="KW-0472">Membrane</keyword>
<dbReference type="PROSITE" id="PS50835">
    <property type="entry name" value="IG_LIKE"/>
    <property type="match status" value="1"/>
</dbReference>
<dbReference type="SUPFAM" id="SSF48726">
    <property type="entry name" value="Immunoglobulin"/>
    <property type="match status" value="1"/>
</dbReference>
<evidence type="ECO:0000313" key="8">
    <source>
        <dbReference type="Proteomes" id="UP000005408"/>
    </source>
</evidence>
<evidence type="ECO:0000256" key="4">
    <source>
        <dbReference type="ARBA" id="ARBA00023180"/>
    </source>
</evidence>
<sequence>MSSQSTSAPDYYSKLVTLSYTWFVNETKMDRETSDTLRFKVTKDLKYNNYSCTATDEGLESERSDPVQINPLWKGRPLVPLFVQRTTIHCVIWRVTTSDGFSDARSEMGTLLQQTVQRDMRLFRCIADRGNKTLKQEFQLDVQYLEEPTLYKNSSRNSKPMWTTNENESLRVACFVDGNPTPTVRLIKGQDEIATNRSPSKWANYTAKLCVDTDKYICEGNSSGFSSSSQMVNINITCKLRIDNNGPLQTDYSSTSGNNVKVVLAIPVFANPPPQASGITWIGPTDHLITSTVSQRDVVYKHWINTSVPINNHSNFGYYVMKYKNEIIHNITINAQDRPQQPLNCMAYSYASGYVNMTWISGFNGGSEQFFIVRMRDDTDWKIIAYLTDPGKGGTVKFDHGPLTPGQDIWYRLESCNIINCSIQSVDMAVNVKDKPSKPKVTGDLNVDVKRNITLTCCSQSTSAPVYYARLVTLSYTWFVNDTKISGDTKETLILYVTRDLKYNRYSCTATEHDLESDRSDPVQINPQCKYGRCYSTS</sequence>
<keyword evidence="3" id="KW-1015">Disulfide bond</keyword>